<name>A0A2P6N9Q8_9EUKA</name>
<organism evidence="1 2">
    <name type="scientific">Planoprotostelium fungivorum</name>
    <dbReference type="NCBI Taxonomy" id="1890364"/>
    <lineage>
        <taxon>Eukaryota</taxon>
        <taxon>Amoebozoa</taxon>
        <taxon>Evosea</taxon>
        <taxon>Variosea</taxon>
        <taxon>Cavosteliida</taxon>
        <taxon>Cavosteliaceae</taxon>
        <taxon>Planoprotostelium</taxon>
    </lineage>
</organism>
<dbReference type="AlphaFoldDB" id="A0A2P6N9Q8"/>
<accession>A0A2P6N9Q8</accession>
<sequence>MTLDELEAQSLSESPSRRVECLLKEVRDELRCSHRETNNIERMVIVRSERWTVNIISLMTLVWAHKPFRGFVDKSLLRGVTLARVVLLWCNWKYTSQGLPKFIPRPTGRYFGHHRGLDRSIEIAGFRETTKIFDVRSLFLTFNHCGQQFQQEETCQVSDPQIIESDKLTQKEEFYILAVRLQDRLSKEFCGWYKVLQTSCTVQLNDASKKLELYDVPKKVDCMDIPYLFRANLSVYRIGVIPRIGRLCIGVDEKYGSVRGGIDTHRYSEECTIDDEDLEESFDEDWEESDPPLRFFSNDERWEDQRADGRMIEPDLDDMVDMTRSDALKIVKDIAIICSARKYGDDFYTRLYKQYKGGASLLMTFLHQQSKDGFCRGVLGRHCLNEEGVKITCRTDTAEEVPISLREYGNSTPDPNE</sequence>
<gene>
    <name evidence="1" type="ORF">PROFUN_11629</name>
</gene>
<reference evidence="1 2" key="1">
    <citation type="journal article" date="2018" name="Genome Biol. Evol.">
        <title>Multiple Roots of Fruiting Body Formation in Amoebozoa.</title>
        <authorList>
            <person name="Hillmann F."/>
            <person name="Forbes G."/>
            <person name="Novohradska S."/>
            <person name="Ferling I."/>
            <person name="Riege K."/>
            <person name="Groth M."/>
            <person name="Westermann M."/>
            <person name="Marz M."/>
            <person name="Spaller T."/>
            <person name="Winckler T."/>
            <person name="Schaap P."/>
            <person name="Glockner G."/>
        </authorList>
    </citation>
    <scope>NUCLEOTIDE SEQUENCE [LARGE SCALE GENOMIC DNA]</scope>
    <source>
        <strain evidence="1 2">Jena</strain>
    </source>
</reference>
<dbReference type="Proteomes" id="UP000241769">
    <property type="component" value="Unassembled WGS sequence"/>
</dbReference>
<proteinExistence type="predicted"/>
<dbReference type="InParanoid" id="A0A2P6N9Q8"/>
<evidence type="ECO:0000313" key="1">
    <source>
        <dbReference type="EMBL" id="PRP80670.1"/>
    </source>
</evidence>
<keyword evidence="2" id="KW-1185">Reference proteome</keyword>
<evidence type="ECO:0000313" key="2">
    <source>
        <dbReference type="Proteomes" id="UP000241769"/>
    </source>
</evidence>
<comment type="caution">
    <text evidence="1">The sequence shown here is derived from an EMBL/GenBank/DDBJ whole genome shotgun (WGS) entry which is preliminary data.</text>
</comment>
<dbReference type="EMBL" id="MDYQ01000141">
    <property type="protein sequence ID" value="PRP80670.1"/>
    <property type="molecule type" value="Genomic_DNA"/>
</dbReference>
<protein>
    <submittedName>
        <fullName evidence="1">Uncharacterized protein</fullName>
    </submittedName>
</protein>